<organism evidence="4 5">
    <name type="scientific">Paenibacillus ginsengarvi</name>
    <dbReference type="NCBI Taxonomy" id="400777"/>
    <lineage>
        <taxon>Bacteria</taxon>
        <taxon>Bacillati</taxon>
        <taxon>Bacillota</taxon>
        <taxon>Bacilli</taxon>
        <taxon>Bacillales</taxon>
        <taxon>Paenibacillaceae</taxon>
        <taxon>Paenibacillus</taxon>
    </lineage>
</organism>
<keyword evidence="2" id="KW-0012">Acyltransferase</keyword>
<dbReference type="PROSITE" id="PS51186">
    <property type="entry name" value="GNAT"/>
    <property type="match status" value="1"/>
</dbReference>
<dbReference type="AlphaFoldDB" id="A0A3B0CNB8"/>
<dbReference type="InterPro" id="IPR016181">
    <property type="entry name" value="Acyl_CoA_acyltransferase"/>
</dbReference>
<evidence type="ECO:0000313" key="5">
    <source>
        <dbReference type="Proteomes" id="UP000282311"/>
    </source>
</evidence>
<accession>A0A3B0CNB8</accession>
<evidence type="ECO:0000256" key="1">
    <source>
        <dbReference type="ARBA" id="ARBA00022679"/>
    </source>
</evidence>
<dbReference type="EMBL" id="RBAH01000003">
    <property type="protein sequence ID" value="RKN85749.1"/>
    <property type="molecule type" value="Genomic_DNA"/>
</dbReference>
<feature type="domain" description="N-acetyltransferase" evidence="3">
    <location>
        <begin position="31"/>
        <end position="183"/>
    </location>
</feature>
<dbReference type="GO" id="GO:0016747">
    <property type="term" value="F:acyltransferase activity, transferring groups other than amino-acyl groups"/>
    <property type="evidence" value="ECO:0007669"/>
    <property type="project" value="InterPro"/>
</dbReference>
<dbReference type="Proteomes" id="UP000282311">
    <property type="component" value="Unassembled WGS sequence"/>
</dbReference>
<dbReference type="PRINTS" id="PR01754">
    <property type="entry name" value="SACTRNSFRASE"/>
</dbReference>
<dbReference type="OrthoDB" id="9800193at2"/>
<dbReference type="Gene3D" id="3.40.630.30">
    <property type="match status" value="1"/>
</dbReference>
<evidence type="ECO:0000256" key="2">
    <source>
        <dbReference type="ARBA" id="ARBA00023315"/>
    </source>
</evidence>
<evidence type="ECO:0000259" key="3">
    <source>
        <dbReference type="PROSITE" id="PS51186"/>
    </source>
</evidence>
<proteinExistence type="predicted"/>
<gene>
    <name evidence="4" type="ORF">D7M11_05250</name>
</gene>
<dbReference type="CDD" id="cd04301">
    <property type="entry name" value="NAT_SF"/>
    <property type="match status" value="1"/>
</dbReference>
<dbReference type="InterPro" id="IPR000182">
    <property type="entry name" value="GNAT_dom"/>
</dbReference>
<dbReference type="RefSeq" id="WP_120746118.1">
    <property type="nucleotide sequence ID" value="NZ_RBAH01000003.1"/>
</dbReference>
<sequence length="183" mass="20837">MDIIVREVTKSDRETNICIDGSFIVDSALELTFLDGRMEYTVRERARYTKRYPDSRMVETVGLDYADYTDNPDQTMFLAFAGDAAVGRLNVKRNWNAYACIEDLAVDREYRRCGIGRRLMELAIAWAESAGMPGVMLETQNHNVAACRFYESCGFAIGGFDCKLYQGMDSGTDEVAIFWYKVF</sequence>
<reference evidence="4 5" key="1">
    <citation type="journal article" date="2007" name="Int. J. Syst. Evol. Microbiol.">
        <title>Paenibacillus ginsengarvi sp. nov., isolated from soil from ginseng cultivation.</title>
        <authorList>
            <person name="Yoon M.H."/>
            <person name="Ten L.N."/>
            <person name="Im W.T."/>
        </authorList>
    </citation>
    <scope>NUCLEOTIDE SEQUENCE [LARGE SCALE GENOMIC DNA]</scope>
    <source>
        <strain evidence="4 5">KCTC 13059</strain>
    </source>
</reference>
<dbReference type="PANTHER" id="PTHR43877">
    <property type="entry name" value="AMINOALKYLPHOSPHONATE N-ACETYLTRANSFERASE-RELATED-RELATED"/>
    <property type="match status" value="1"/>
</dbReference>
<comment type="caution">
    <text evidence="4">The sequence shown here is derived from an EMBL/GenBank/DDBJ whole genome shotgun (WGS) entry which is preliminary data.</text>
</comment>
<protein>
    <submittedName>
        <fullName evidence="4">GNAT family N-acetyltransferase</fullName>
    </submittedName>
</protein>
<dbReference type="InterPro" id="IPR008125">
    <property type="entry name" value="Streptothricin_AcTrfase"/>
</dbReference>
<dbReference type="Pfam" id="PF00583">
    <property type="entry name" value="Acetyltransf_1"/>
    <property type="match status" value="1"/>
</dbReference>
<name>A0A3B0CNB8_9BACL</name>
<keyword evidence="5" id="KW-1185">Reference proteome</keyword>
<dbReference type="SUPFAM" id="SSF55729">
    <property type="entry name" value="Acyl-CoA N-acyltransferases (Nat)"/>
    <property type="match status" value="1"/>
</dbReference>
<evidence type="ECO:0000313" key="4">
    <source>
        <dbReference type="EMBL" id="RKN85749.1"/>
    </source>
</evidence>
<dbReference type="InterPro" id="IPR050832">
    <property type="entry name" value="Bact_Acetyltransf"/>
</dbReference>
<keyword evidence="1 4" id="KW-0808">Transferase</keyword>